<keyword evidence="1" id="KW-0732">Signal</keyword>
<dbReference type="Proteomes" id="UP000244649">
    <property type="component" value="Unassembled WGS sequence"/>
</dbReference>
<sequence length="239" mass="23566">MSRHRLTLIGLLGASLLAAGALTGCASGAASAPSSSTPDAVTSAPGADIAAAWVDAGRAIAVVTYGSSSCVPVVEGEPTVANGVVTVTLADAQRDACTRDMAPRATLVPLPAGVDAAQPLAVTVSGAVEGKTRLDALASVPAAPTDLTASAGWVDRSMVAIVTYGSSGCVPTVESVTSQGETVEVQFATPPADQICTMDFAPRVTLADIGREAGQGEVSLVLSGGGVQVADPVPVLGTR</sequence>
<dbReference type="PROSITE" id="PS51257">
    <property type="entry name" value="PROKAR_LIPOPROTEIN"/>
    <property type="match status" value="1"/>
</dbReference>
<protein>
    <recommendedName>
        <fullName evidence="4">Lipoprotein</fullName>
    </recommendedName>
</protein>
<feature type="signal peptide" evidence="1">
    <location>
        <begin position="1"/>
        <end position="26"/>
    </location>
</feature>
<dbReference type="EMBL" id="QDFT01000014">
    <property type="protein sequence ID" value="PVE73777.1"/>
    <property type="molecule type" value="Genomic_DNA"/>
</dbReference>
<comment type="caution">
    <text evidence="2">The sequence shown here is derived from an EMBL/GenBank/DDBJ whole genome shotgun (WGS) entry which is preliminary data.</text>
</comment>
<proteinExistence type="predicted"/>
<feature type="chain" id="PRO_5039015520" description="Lipoprotein" evidence="1">
    <location>
        <begin position="27"/>
        <end position="239"/>
    </location>
</feature>
<evidence type="ECO:0000313" key="2">
    <source>
        <dbReference type="EMBL" id="PVE73777.1"/>
    </source>
</evidence>
<dbReference type="RefSeq" id="WP_116537339.1">
    <property type="nucleotide sequence ID" value="NZ_QDFT01000014.1"/>
</dbReference>
<name>A0A2T7WJR7_MICTE</name>
<reference evidence="2 3" key="1">
    <citation type="submission" date="2018-04" db="EMBL/GenBank/DDBJ databases">
        <authorList>
            <person name="Go L.Y."/>
            <person name="Mitchell J.A."/>
        </authorList>
    </citation>
    <scope>NUCLEOTIDE SEQUENCE [LARGE SCALE GENOMIC DNA]</scope>
    <source>
        <strain evidence="2 3">TPD7010</strain>
    </source>
</reference>
<evidence type="ECO:0000313" key="3">
    <source>
        <dbReference type="Proteomes" id="UP000244649"/>
    </source>
</evidence>
<gene>
    <name evidence="2" type="ORF">DC432_07510</name>
</gene>
<organism evidence="2 3">
    <name type="scientific">Microbacterium testaceum</name>
    <name type="common">Aureobacterium testaceum</name>
    <name type="synonym">Brevibacterium testaceum</name>
    <dbReference type="NCBI Taxonomy" id="2033"/>
    <lineage>
        <taxon>Bacteria</taxon>
        <taxon>Bacillati</taxon>
        <taxon>Actinomycetota</taxon>
        <taxon>Actinomycetes</taxon>
        <taxon>Micrococcales</taxon>
        <taxon>Microbacteriaceae</taxon>
        <taxon>Microbacterium</taxon>
    </lineage>
</organism>
<accession>A0A2T7WJR7</accession>
<evidence type="ECO:0008006" key="4">
    <source>
        <dbReference type="Google" id="ProtNLM"/>
    </source>
</evidence>
<evidence type="ECO:0000256" key="1">
    <source>
        <dbReference type="SAM" id="SignalP"/>
    </source>
</evidence>
<dbReference type="AlphaFoldDB" id="A0A2T7WJR7"/>